<name>A0A916JJS5_9BACT</name>
<evidence type="ECO:0000313" key="1">
    <source>
        <dbReference type="EMBL" id="CAG5012122.1"/>
    </source>
</evidence>
<protein>
    <submittedName>
        <fullName evidence="1">Uncharacterized protein</fullName>
    </submittedName>
</protein>
<gene>
    <name evidence="1" type="ORF">DYBT9275_05111</name>
</gene>
<comment type="caution">
    <text evidence="1">The sequence shown here is derived from an EMBL/GenBank/DDBJ whole genome shotgun (WGS) entry which is preliminary data.</text>
</comment>
<sequence length="275" mass="31319">MKTILCTCQQDHKVNKFDKVRSQYKISKIGKLPNVVTESSGLARDLSRKSYWTHNDSGGLPELYEIDSTGNYLSQKVIPGAINVDWEDLSQGPGNSIFIGDIGNNSNQRKDLVIYKVNIDPKNNNETEIGKIEFSYADQKQFPPPAESLNFDSEAFFYFREKLYLFSKNRSRNNHFVKLYALPAQEGRYVTSPADSISVGTQVTSADVSPDGKTFALLTYGKILLFRIEQDMVNFRHPVGCFRFVHKQAEAIVFINNHDLMVSNEQGQLFRITRR</sequence>
<keyword evidence="2" id="KW-1185">Reference proteome</keyword>
<organism evidence="1 2">
    <name type="scientific">Dyadobacter helix</name>
    <dbReference type="NCBI Taxonomy" id="2822344"/>
    <lineage>
        <taxon>Bacteria</taxon>
        <taxon>Pseudomonadati</taxon>
        <taxon>Bacteroidota</taxon>
        <taxon>Cytophagia</taxon>
        <taxon>Cytophagales</taxon>
        <taxon>Spirosomataceae</taxon>
        <taxon>Dyadobacter</taxon>
    </lineage>
</organism>
<evidence type="ECO:0000313" key="2">
    <source>
        <dbReference type="Proteomes" id="UP000680038"/>
    </source>
</evidence>
<dbReference type="AlphaFoldDB" id="A0A916JJS5"/>
<dbReference type="Proteomes" id="UP000680038">
    <property type="component" value="Unassembled WGS sequence"/>
</dbReference>
<dbReference type="RefSeq" id="WP_229252928.1">
    <property type="nucleotide sequence ID" value="NZ_CAJRAF010000002.1"/>
</dbReference>
<proteinExistence type="predicted"/>
<reference evidence="1" key="1">
    <citation type="submission" date="2021-04" db="EMBL/GenBank/DDBJ databases">
        <authorList>
            <person name="Rodrigo-Torres L."/>
            <person name="Arahal R. D."/>
            <person name="Lucena T."/>
        </authorList>
    </citation>
    <scope>NUCLEOTIDE SEQUENCE</scope>
    <source>
        <strain evidence="1">CECT 9275</strain>
    </source>
</reference>
<dbReference type="SUPFAM" id="SSF101898">
    <property type="entry name" value="NHL repeat"/>
    <property type="match status" value="1"/>
</dbReference>
<accession>A0A916JJS5</accession>
<dbReference type="EMBL" id="CAJRAF010000002">
    <property type="protein sequence ID" value="CAG5012122.1"/>
    <property type="molecule type" value="Genomic_DNA"/>
</dbReference>